<evidence type="ECO:0000313" key="2">
    <source>
        <dbReference type="Proteomes" id="UP000004664"/>
    </source>
</evidence>
<dbReference type="EMBL" id="JH109152">
    <property type="protein sequence ID" value="EGW22132.1"/>
    <property type="molecule type" value="Genomic_DNA"/>
</dbReference>
<sequence length="107" mass="12081">MHQVLGYPHNQSGCVPVTVFNARALFCVLSLLPRERILVAPGKHTGFKKSPPKRARLWLYNCTGLFWEPVDSRHSVAVLKNARYVSRAEGRLLGKSVFEPLYFLQGS</sequence>
<reference evidence="1 2" key="1">
    <citation type="submission" date="2011-06" db="EMBL/GenBank/DDBJ databases">
        <title>Genomic sequence of Methylobacter tundripaludum SV96.</title>
        <authorList>
            <consortium name="US DOE Joint Genome Institute"/>
            <person name="Lucas S."/>
            <person name="Han J."/>
            <person name="Lapidus A."/>
            <person name="Cheng J.-F."/>
            <person name="Goodwin L."/>
            <person name="Pitluck S."/>
            <person name="Held B."/>
            <person name="Detter J.C."/>
            <person name="Han C."/>
            <person name="Tapia R."/>
            <person name="Land M."/>
            <person name="Hauser L."/>
            <person name="Kyrpides N."/>
            <person name="Ivanova N."/>
            <person name="Ovchinnikova G."/>
            <person name="Pagani I."/>
            <person name="Klotz M.G."/>
            <person name="Dispirito A.A."/>
            <person name="Murrell J.C."/>
            <person name="Dunfield P."/>
            <person name="Kalyuzhnaya M.G."/>
            <person name="Svenning M."/>
            <person name="Trotsenko Y.A."/>
            <person name="Stein L.Y."/>
            <person name="Woyke T."/>
        </authorList>
    </citation>
    <scope>NUCLEOTIDE SEQUENCE [LARGE SCALE GENOMIC DNA]</scope>
    <source>
        <strain evidence="2">ATCC BAA-1195 / DSM 17260 / SV96</strain>
    </source>
</reference>
<dbReference type="AlphaFoldDB" id="G3IRC1"/>
<gene>
    <name evidence="1" type="ORF">Mettu_0933</name>
</gene>
<accession>G3IRC1</accession>
<protein>
    <submittedName>
        <fullName evidence="1">Uncharacterized protein</fullName>
    </submittedName>
</protein>
<name>G3IRC1_METTV</name>
<proteinExistence type="predicted"/>
<keyword evidence="2" id="KW-1185">Reference proteome</keyword>
<organism evidence="1 2">
    <name type="scientific">Methylobacter tundripaludum (strain ATCC BAA-1195 / DSM 17260 / SV96)</name>
    <dbReference type="NCBI Taxonomy" id="697282"/>
    <lineage>
        <taxon>Bacteria</taxon>
        <taxon>Pseudomonadati</taxon>
        <taxon>Pseudomonadota</taxon>
        <taxon>Gammaproteobacteria</taxon>
        <taxon>Methylococcales</taxon>
        <taxon>Methylococcaceae</taxon>
        <taxon>Methylobacter</taxon>
    </lineage>
</organism>
<evidence type="ECO:0000313" key="1">
    <source>
        <dbReference type="EMBL" id="EGW22132.1"/>
    </source>
</evidence>
<dbReference type="STRING" id="697282.Mettu_0933"/>
<dbReference type="HOGENOM" id="CLU_2206966_0_0_6"/>
<dbReference type="Proteomes" id="UP000004664">
    <property type="component" value="Unassembled WGS sequence"/>
</dbReference>